<feature type="region of interest" description="Disordered" evidence="1">
    <location>
        <begin position="882"/>
        <end position="902"/>
    </location>
</feature>
<feature type="compositionally biased region" description="Polar residues" evidence="1">
    <location>
        <begin position="154"/>
        <end position="164"/>
    </location>
</feature>
<feature type="compositionally biased region" description="Pro residues" evidence="1">
    <location>
        <begin position="635"/>
        <end position="651"/>
    </location>
</feature>
<feature type="compositionally biased region" description="Basic and acidic residues" evidence="1">
    <location>
        <begin position="138"/>
        <end position="153"/>
    </location>
</feature>
<sequence>MASAPPLDPAIVSSERPSAVYSRAQLLALYTSPLVPNKLDGMKELSEWHGEVLPPPSPPQSRSSIRPGQGDRSTLDRNSRRLQHAADSSPFANFGRFGVDGGLGGSGGDLLESPGAGGRNNRRAAKGGLVGGGGAGAEIDKDAAPHLVGREQRNGLSQGTSSQGGDRFARTRGEDGLQRRSGAGGGGGELEPNNRRSRTANGTGGLGADALESTSRRDARRGLGPADEGGWRNVGTTREERERRLGRNNGPGGGTDSPSSASRREGAGFGARTNGRPAWMDEDSATSPAGGHGTSGSSPAWMDAPATGKMSFDAEGNARESSSPEDDRRRRDKRAVTGGASSSSTARELETYNPGAAAAANGGGGGMDAMQAFKAQMKERERRDRDRDLRARGLPVEADEPSAAPTPSKSIFEDLGISRAPPGLGSPSPAAREVGGGDDGGEQVGRGGGGGGGGGGRSSRFAKFFDGKPVPLAASDPAPGAASTSNASVFGSLMGGGGAAAPTSASGPPPSKEDSDSMARLLGMLQVSGQRASSPNVVNEAPKGAAPLQTMSPPPRPQQQSAADLMRALSPQAQSASQPQQQQQQRPEEGSGGGAGGRSRSRFAFSHNQKDAPSSGAPQQPVPLNLQSPFAAASPLPPPAATTSQPPPPGLASPMRSRAPTEASAAGSLPSPRAARSEQGPTMSPPSSAMPPPPGTFSPPPGLPQQAGPLGKPPAQPPYFGQSPPPPFAHGPPPVGPDGRFLAHQMPLPGPNQLPPNMPPPFAFGPDGRPVPLPPNLGFGPPPPPFTGANGMPPRNFGGPLSPPLVSPPVGSSPAQVRGQPAQFPFPPGPPPPPHMFQQPPPHFAPNRMPLPPPSGGQGPPPCMMNFGGNAGADLMALLNSGSGGQRIGANGPPNGVQVRQE</sequence>
<dbReference type="OrthoDB" id="2504266at2759"/>
<feature type="compositionally biased region" description="Polar residues" evidence="1">
    <location>
        <begin position="527"/>
        <end position="537"/>
    </location>
</feature>
<feature type="compositionally biased region" description="Low complexity" evidence="1">
    <location>
        <begin position="570"/>
        <end position="585"/>
    </location>
</feature>
<proteinExistence type="predicted"/>
<evidence type="ECO:0000313" key="2">
    <source>
        <dbReference type="EMBL" id="POY76471.1"/>
    </source>
</evidence>
<feature type="compositionally biased region" description="Gly residues" evidence="1">
    <location>
        <begin position="98"/>
        <end position="108"/>
    </location>
</feature>
<keyword evidence="3" id="KW-1185">Reference proteome</keyword>
<organism evidence="2 3">
    <name type="scientific">Rhodotorula taiwanensis</name>
    <dbReference type="NCBI Taxonomy" id="741276"/>
    <lineage>
        <taxon>Eukaryota</taxon>
        <taxon>Fungi</taxon>
        <taxon>Dikarya</taxon>
        <taxon>Basidiomycota</taxon>
        <taxon>Pucciniomycotina</taxon>
        <taxon>Microbotryomycetes</taxon>
        <taxon>Sporidiobolales</taxon>
        <taxon>Sporidiobolaceae</taxon>
        <taxon>Rhodotorula</taxon>
    </lineage>
</organism>
<feature type="compositionally biased region" description="Pro residues" evidence="1">
    <location>
        <begin position="711"/>
        <end position="736"/>
    </location>
</feature>
<feature type="compositionally biased region" description="Pro residues" evidence="1">
    <location>
        <begin position="824"/>
        <end position="863"/>
    </location>
</feature>
<dbReference type="AlphaFoldDB" id="A0A2S5BI71"/>
<feature type="compositionally biased region" description="Pro residues" evidence="1">
    <location>
        <begin position="748"/>
        <end position="786"/>
    </location>
</feature>
<dbReference type="EMBL" id="PJQD01000005">
    <property type="protein sequence ID" value="POY76471.1"/>
    <property type="molecule type" value="Genomic_DNA"/>
</dbReference>
<accession>A0A2S5BI71</accession>
<comment type="caution">
    <text evidence="2">The sequence shown here is derived from an EMBL/GenBank/DDBJ whole genome shotgun (WGS) entry which is preliminary data.</text>
</comment>
<feature type="compositionally biased region" description="Low complexity" evidence="1">
    <location>
        <begin position="418"/>
        <end position="433"/>
    </location>
</feature>
<name>A0A2S5BI71_9BASI</name>
<feature type="compositionally biased region" description="Low complexity" evidence="1">
    <location>
        <begin position="787"/>
        <end position="800"/>
    </location>
</feature>
<feature type="compositionally biased region" description="Pro residues" evidence="1">
    <location>
        <begin position="688"/>
        <end position="703"/>
    </location>
</feature>
<feature type="region of interest" description="Disordered" evidence="1">
    <location>
        <begin position="46"/>
        <end position="867"/>
    </location>
</feature>
<reference evidence="2 3" key="1">
    <citation type="journal article" date="2018" name="Front. Microbiol.">
        <title>Prospects for Fungal Bioremediation of Acidic Radioactive Waste Sites: Characterization and Genome Sequence of Rhodotorula taiwanensis MD1149.</title>
        <authorList>
            <person name="Tkavc R."/>
            <person name="Matrosova V.Y."/>
            <person name="Grichenko O.E."/>
            <person name="Gostincar C."/>
            <person name="Volpe R.P."/>
            <person name="Klimenkova P."/>
            <person name="Gaidamakova E.K."/>
            <person name="Zhou C.E."/>
            <person name="Stewart B.J."/>
            <person name="Lyman M.G."/>
            <person name="Malfatti S.A."/>
            <person name="Rubinfeld B."/>
            <person name="Courtot M."/>
            <person name="Singh J."/>
            <person name="Dalgard C.L."/>
            <person name="Hamilton T."/>
            <person name="Frey K.G."/>
            <person name="Gunde-Cimerman N."/>
            <person name="Dugan L."/>
            <person name="Daly M.J."/>
        </authorList>
    </citation>
    <scope>NUCLEOTIDE SEQUENCE [LARGE SCALE GENOMIC DNA]</scope>
    <source>
        <strain evidence="2 3">MD1149</strain>
    </source>
</reference>
<protein>
    <submittedName>
        <fullName evidence="2">Uncharacterized protein</fullName>
    </submittedName>
</protein>
<feature type="compositionally biased region" description="Low complexity" evidence="1">
    <location>
        <begin position="337"/>
        <end position="346"/>
    </location>
</feature>
<feature type="compositionally biased region" description="Basic and acidic residues" evidence="1">
    <location>
        <begin position="376"/>
        <end position="391"/>
    </location>
</feature>
<feature type="compositionally biased region" description="Basic and acidic residues" evidence="1">
    <location>
        <begin position="167"/>
        <end position="178"/>
    </location>
</feature>
<gene>
    <name evidence="2" type="ORF">BMF94_0672</name>
</gene>
<dbReference type="Proteomes" id="UP000237144">
    <property type="component" value="Unassembled WGS sequence"/>
</dbReference>
<dbReference type="STRING" id="741276.A0A2S5BI71"/>
<feature type="compositionally biased region" description="Low complexity" evidence="1">
    <location>
        <begin position="808"/>
        <end position="823"/>
    </location>
</feature>
<evidence type="ECO:0000256" key="1">
    <source>
        <dbReference type="SAM" id="MobiDB-lite"/>
    </source>
</evidence>
<evidence type="ECO:0000313" key="3">
    <source>
        <dbReference type="Proteomes" id="UP000237144"/>
    </source>
</evidence>
<feature type="compositionally biased region" description="Gly residues" evidence="1">
    <location>
        <begin position="442"/>
        <end position="457"/>
    </location>
</feature>